<sequence>MAKLVFYTNPMSRGQIARWMLEEVGADYDEQLLVYGPEGMAAENYRKINPMAKVPAIVHNGHVITEAAAIGLYLADVFSGRGLGPNDDERAAYYRWTLFCAGPLEQAVTSRAMGWQTPDDPQKQGMLGFGNFDRTIDTLEHHLSGRHYVCGDRFTMADCYVGSHVDWGLAFGTIPARPAFKSYVERLRERSAYRTAKARDQELIEQMK</sequence>
<name>A0A3L7JAK8_9HYPH</name>
<dbReference type="InterPro" id="IPR036282">
    <property type="entry name" value="Glutathione-S-Trfase_C_sf"/>
</dbReference>
<dbReference type="PANTHER" id="PTHR44051:SF21">
    <property type="entry name" value="GLUTATHIONE S-TRANSFERASE FAMILY PROTEIN"/>
    <property type="match status" value="1"/>
</dbReference>
<evidence type="ECO:0000313" key="3">
    <source>
        <dbReference type="EMBL" id="RLQ87510.1"/>
    </source>
</evidence>
<accession>A0A3L7JAK8</accession>
<keyword evidence="3" id="KW-0808">Transferase</keyword>
<dbReference type="Pfam" id="PF02798">
    <property type="entry name" value="GST_N"/>
    <property type="match status" value="1"/>
</dbReference>
<gene>
    <name evidence="3" type="ORF">D8780_04110</name>
</gene>
<dbReference type="CDD" id="cd03207">
    <property type="entry name" value="GST_C_8"/>
    <property type="match status" value="1"/>
</dbReference>
<evidence type="ECO:0000259" key="2">
    <source>
        <dbReference type="PROSITE" id="PS50405"/>
    </source>
</evidence>
<dbReference type="EMBL" id="RCWN01000001">
    <property type="protein sequence ID" value="RLQ87510.1"/>
    <property type="molecule type" value="Genomic_DNA"/>
</dbReference>
<dbReference type="SUPFAM" id="SSF52833">
    <property type="entry name" value="Thioredoxin-like"/>
    <property type="match status" value="1"/>
</dbReference>
<dbReference type="CDD" id="cd03046">
    <property type="entry name" value="GST_N_GTT1_like"/>
    <property type="match status" value="1"/>
</dbReference>
<dbReference type="SFLD" id="SFLDG01150">
    <property type="entry name" value="Main.1:_Beta-like"/>
    <property type="match status" value="1"/>
</dbReference>
<dbReference type="InterPro" id="IPR010987">
    <property type="entry name" value="Glutathione-S-Trfase_C-like"/>
</dbReference>
<evidence type="ECO:0000313" key="4">
    <source>
        <dbReference type="Proteomes" id="UP000281094"/>
    </source>
</evidence>
<dbReference type="PROSITE" id="PS50405">
    <property type="entry name" value="GST_CTER"/>
    <property type="match status" value="1"/>
</dbReference>
<keyword evidence="4" id="KW-1185">Reference proteome</keyword>
<dbReference type="SFLD" id="SFLDS00019">
    <property type="entry name" value="Glutathione_Transferase_(cytos"/>
    <property type="match status" value="1"/>
</dbReference>
<protein>
    <submittedName>
        <fullName evidence="3">Glutathione S-transferase family protein</fullName>
    </submittedName>
</protein>
<dbReference type="InterPro" id="IPR004045">
    <property type="entry name" value="Glutathione_S-Trfase_N"/>
</dbReference>
<dbReference type="SFLD" id="SFLDG00358">
    <property type="entry name" value="Main_(cytGST)"/>
    <property type="match status" value="1"/>
</dbReference>
<comment type="caution">
    <text evidence="3">The sequence shown here is derived from an EMBL/GenBank/DDBJ whole genome shotgun (WGS) entry which is preliminary data.</text>
</comment>
<dbReference type="GO" id="GO:0016740">
    <property type="term" value="F:transferase activity"/>
    <property type="evidence" value="ECO:0007669"/>
    <property type="project" value="UniProtKB-KW"/>
</dbReference>
<feature type="domain" description="GST N-terminal" evidence="1">
    <location>
        <begin position="1"/>
        <end position="82"/>
    </location>
</feature>
<feature type="domain" description="GST C-terminal" evidence="2">
    <location>
        <begin position="86"/>
        <end position="208"/>
    </location>
</feature>
<dbReference type="AlphaFoldDB" id="A0A3L7JAK8"/>
<reference evidence="3 4" key="1">
    <citation type="submission" date="2018-10" db="EMBL/GenBank/DDBJ databases">
        <title>Notoacmeibacter sp. M2BS9Y-3-1, whole genome shotgun sequence.</title>
        <authorList>
            <person name="Tuo L."/>
        </authorList>
    </citation>
    <scope>NUCLEOTIDE SEQUENCE [LARGE SCALE GENOMIC DNA]</scope>
    <source>
        <strain evidence="3 4">M2BS9Y-3-1</strain>
    </source>
</reference>
<evidence type="ECO:0000259" key="1">
    <source>
        <dbReference type="PROSITE" id="PS50404"/>
    </source>
</evidence>
<dbReference type="InterPro" id="IPR036249">
    <property type="entry name" value="Thioredoxin-like_sf"/>
</dbReference>
<organism evidence="3 4">
    <name type="scientific">Notoacmeibacter ruber</name>
    <dbReference type="NCBI Taxonomy" id="2670375"/>
    <lineage>
        <taxon>Bacteria</taxon>
        <taxon>Pseudomonadati</taxon>
        <taxon>Pseudomonadota</taxon>
        <taxon>Alphaproteobacteria</taxon>
        <taxon>Hyphomicrobiales</taxon>
        <taxon>Notoacmeibacteraceae</taxon>
        <taxon>Notoacmeibacter</taxon>
    </lineage>
</organism>
<dbReference type="Pfam" id="PF13410">
    <property type="entry name" value="GST_C_2"/>
    <property type="match status" value="1"/>
</dbReference>
<dbReference type="InterPro" id="IPR040079">
    <property type="entry name" value="Glutathione_S-Trfase"/>
</dbReference>
<dbReference type="PANTHER" id="PTHR44051">
    <property type="entry name" value="GLUTATHIONE S-TRANSFERASE-RELATED"/>
    <property type="match status" value="1"/>
</dbReference>
<dbReference type="Proteomes" id="UP000281094">
    <property type="component" value="Unassembled WGS sequence"/>
</dbReference>
<dbReference type="Gene3D" id="3.40.30.10">
    <property type="entry name" value="Glutaredoxin"/>
    <property type="match status" value="1"/>
</dbReference>
<dbReference type="PROSITE" id="PS50404">
    <property type="entry name" value="GST_NTER"/>
    <property type="match status" value="1"/>
</dbReference>
<dbReference type="Gene3D" id="1.20.1050.10">
    <property type="match status" value="1"/>
</dbReference>
<dbReference type="SUPFAM" id="SSF47616">
    <property type="entry name" value="GST C-terminal domain-like"/>
    <property type="match status" value="1"/>
</dbReference>
<proteinExistence type="predicted"/>